<evidence type="ECO:0000256" key="3">
    <source>
        <dbReference type="ARBA" id="ARBA00022679"/>
    </source>
</evidence>
<dbReference type="Gene3D" id="3.40.1280.30">
    <property type="match status" value="1"/>
</dbReference>
<dbReference type="GO" id="GO:0000049">
    <property type="term" value="F:tRNA binding"/>
    <property type="evidence" value="ECO:0007669"/>
    <property type="project" value="TreeGrafter"/>
</dbReference>
<organism evidence="9 10">
    <name type="scientific">Anisakis simplex</name>
    <name type="common">Herring worm</name>
    <dbReference type="NCBI Taxonomy" id="6269"/>
    <lineage>
        <taxon>Eukaryota</taxon>
        <taxon>Metazoa</taxon>
        <taxon>Ecdysozoa</taxon>
        <taxon>Nematoda</taxon>
        <taxon>Chromadorea</taxon>
        <taxon>Rhabditida</taxon>
        <taxon>Spirurina</taxon>
        <taxon>Ascaridomorpha</taxon>
        <taxon>Ascaridoidea</taxon>
        <taxon>Anisakidae</taxon>
        <taxon>Anisakis</taxon>
        <taxon>Anisakis simplex complex</taxon>
    </lineage>
</organism>
<reference evidence="9 10" key="1">
    <citation type="submission" date="2018-11" db="EMBL/GenBank/DDBJ databases">
        <authorList>
            <consortium name="Pathogen Informatics"/>
        </authorList>
    </citation>
    <scope>NUCLEOTIDE SEQUENCE [LARGE SCALE GENOMIC DNA]</scope>
</reference>
<comment type="catalytic activity">
    <reaction evidence="5">
        <text>guanosine(9) in tRNA + S-adenosyl-L-methionine = N(1)-methylguanosine(9) in tRNA + S-adenosyl-L-homocysteine + H(+)</text>
        <dbReference type="Rhea" id="RHEA:43156"/>
        <dbReference type="Rhea" id="RHEA-COMP:10367"/>
        <dbReference type="Rhea" id="RHEA-COMP:10368"/>
        <dbReference type="ChEBI" id="CHEBI:15378"/>
        <dbReference type="ChEBI" id="CHEBI:57856"/>
        <dbReference type="ChEBI" id="CHEBI:59789"/>
        <dbReference type="ChEBI" id="CHEBI:73542"/>
        <dbReference type="ChEBI" id="CHEBI:74269"/>
        <dbReference type="EC" id="2.1.1.221"/>
    </reaction>
</comment>
<keyword evidence="2" id="KW-0489">Methyltransferase</keyword>
<evidence type="ECO:0000256" key="5">
    <source>
        <dbReference type="ARBA" id="ARBA00048434"/>
    </source>
</evidence>
<evidence type="ECO:0000256" key="4">
    <source>
        <dbReference type="ARBA" id="ARBA00022691"/>
    </source>
</evidence>
<dbReference type="InterPro" id="IPR028564">
    <property type="entry name" value="MT_TRM10-typ"/>
</dbReference>
<evidence type="ECO:0000256" key="2">
    <source>
        <dbReference type="ARBA" id="ARBA00022603"/>
    </source>
</evidence>
<dbReference type="EC" id="2.1.1.221" evidence="1"/>
<dbReference type="Proteomes" id="UP000267096">
    <property type="component" value="Unassembled WGS sequence"/>
</dbReference>
<keyword evidence="4" id="KW-0949">S-adenosyl-L-methionine</keyword>
<keyword evidence="10" id="KW-1185">Reference proteome</keyword>
<evidence type="ECO:0000256" key="6">
    <source>
        <dbReference type="SAM" id="MobiDB-lite"/>
    </source>
</evidence>
<dbReference type="EMBL" id="UYRR01003603">
    <property type="protein sequence ID" value="VDK20254.1"/>
    <property type="molecule type" value="Genomic_DNA"/>
</dbReference>
<dbReference type="PROSITE" id="PS51675">
    <property type="entry name" value="SAM_MT_TRM10"/>
    <property type="match status" value="1"/>
</dbReference>
<name>A0A3P6PHF7_ANISI</name>
<sequence>MKRQRYLEKRQEKRILEKARKKAKRDEIRKTGGDLAPRRGPITLMSESTCEQRIAIDLCYESKMNERQIKSIITQLSFCYAANRRVRNPSQLYFLSFGGVTRGMFNSNPTYSNWDIHFETKSLCEVFKKDDIVYLTADSENILENLDSSRVYVIGGLLDHNSLKGYCLNEANEMGVAHARLPIDDFFFIICYCCCYVLFIIIIYYYCCYYLL</sequence>
<keyword evidence="3" id="KW-0808">Transferase</keyword>
<feature type="non-terminal residue" evidence="9">
    <location>
        <position position="212"/>
    </location>
</feature>
<keyword evidence="7" id="KW-1133">Transmembrane helix</keyword>
<dbReference type="PANTHER" id="PTHR13563">
    <property type="entry name" value="TRNA (GUANINE-9-) METHYLTRANSFERASE"/>
    <property type="match status" value="1"/>
</dbReference>
<feature type="region of interest" description="Disordered" evidence="6">
    <location>
        <begin position="1"/>
        <end position="39"/>
    </location>
</feature>
<dbReference type="InterPro" id="IPR038459">
    <property type="entry name" value="MT_TRM10-typ_sf"/>
</dbReference>
<keyword evidence="7" id="KW-0812">Transmembrane</keyword>
<evidence type="ECO:0000256" key="7">
    <source>
        <dbReference type="SAM" id="Phobius"/>
    </source>
</evidence>
<dbReference type="InterPro" id="IPR007356">
    <property type="entry name" value="tRNA_m1G_MeTrfase_euk"/>
</dbReference>
<protein>
    <recommendedName>
        <fullName evidence="1">tRNA (guanine(9)-N(1))-methyltransferase</fullName>
        <ecNumber evidence="1">2.1.1.221</ecNumber>
    </recommendedName>
</protein>
<evidence type="ECO:0000313" key="9">
    <source>
        <dbReference type="EMBL" id="VDK20254.1"/>
    </source>
</evidence>
<feature type="transmembrane region" description="Helical" evidence="7">
    <location>
        <begin position="186"/>
        <end position="206"/>
    </location>
</feature>
<accession>A0A3P6PHF7</accession>
<proteinExistence type="predicted"/>
<feature type="domain" description="SAM-dependent MTase TRM10-type" evidence="8">
    <location>
        <begin position="36"/>
        <end position="212"/>
    </location>
</feature>
<evidence type="ECO:0000256" key="1">
    <source>
        <dbReference type="ARBA" id="ARBA00012797"/>
    </source>
</evidence>
<feature type="compositionally biased region" description="Basic and acidic residues" evidence="6">
    <location>
        <begin position="1"/>
        <end position="32"/>
    </location>
</feature>
<dbReference type="GO" id="GO:0005654">
    <property type="term" value="C:nucleoplasm"/>
    <property type="evidence" value="ECO:0007669"/>
    <property type="project" value="TreeGrafter"/>
</dbReference>
<dbReference type="AlphaFoldDB" id="A0A3P6PHF7"/>
<dbReference type="PANTHER" id="PTHR13563:SF13">
    <property type="entry name" value="TRNA METHYLTRANSFERASE 10 HOMOLOG A"/>
    <property type="match status" value="1"/>
</dbReference>
<gene>
    <name evidence="9" type="ORF">ASIM_LOCUS2618</name>
</gene>
<evidence type="ECO:0000259" key="8">
    <source>
        <dbReference type="PROSITE" id="PS51675"/>
    </source>
</evidence>
<evidence type="ECO:0000313" key="10">
    <source>
        <dbReference type="Proteomes" id="UP000267096"/>
    </source>
</evidence>
<dbReference type="OrthoDB" id="278300at2759"/>
<dbReference type="GO" id="GO:0002939">
    <property type="term" value="P:tRNA N1-guanine methylation"/>
    <property type="evidence" value="ECO:0007669"/>
    <property type="project" value="TreeGrafter"/>
</dbReference>
<keyword evidence="7" id="KW-0472">Membrane</keyword>
<dbReference type="GO" id="GO:0052905">
    <property type="term" value="F:tRNA (guanosine(9)-N1)-methyltransferase activity"/>
    <property type="evidence" value="ECO:0007669"/>
    <property type="project" value="UniProtKB-EC"/>
</dbReference>